<dbReference type="RefSeq" id="XP_066912174.1">
    <property type="nucleotide sequence ID" value="XM_067056073.1"/>
</dbReference>
<dbReference type="EnsemblMetazoa" id="CLYHEMT019033.2">
    <property type="protein sequence ID" value="CLYHEMP019033.2"/>
    <property type="gene ID" value="CLYHEMG019033"/>
</dbReference>
<feature type="compositionally biased region" description="Basic and acidic residues" evidence="1">
    <location>
        <begin position="340"/>
        <end position="355"/>
    </location>
</feature>
<evidence type="ECO:0000313" key="3">
    <source>
        <dbReference type="Proteomes" id="UP000594262"/>
    </source>
</evidence>
<accession>A0A7M5X8I2</accession>
<evidence type="ECO:0000256" key="1">
    <source>
        <dbReference type="SAM" id="MobiDB-lite"/>
    </source>
</evidence>
<feature type="region of interest" description="Disordered" evidence="1">
    <location>
        <begin position="324"/>
        <end position="385"/>
    </location>
</feature>
<dbReference type="OrthoDB" id="9974421at2759"/>
<organism evidence="2 3">
    <name type="scientific">Clytia hemisphaerica</name>
    <dbReference type="NCBI Taxonomy" id="252671"/>
    <lineage>
        <taxon>Eukaryota</taxon>
        <taxon>Metazoa</taxon>
        <taxon>Cnidaria</taxon>
        <taxon>Hydrozoa</taxon>
        <taxon>Hydroidolina</taxon>
        <taxon>Leptothecata</taxon>
        <taxon>Obeliida</taxon>
        <taxon>Clytiidae</taxon>
        <taxon>Clytia</taxon>
    </lineage>
</organism>
<reference evidence="2" key="1">
    <citation type="submission" date="2021-01" db="UniProtKB">
        <authorList>
            <consortium name="EnsemblMetazoa"/>
        </authorList>
    </citation>
    <scope>IDENTIFICATION</scope>
</reference>
<dbReference type="Proteomes" id="UP000594262">
    <property type="component" value="Unplaced"/>
</dbReference>
<dbReference type="RefSeq" id="XP_066912173.1">
    <property type="nucleotide sequence ID" value="XM_067056072.1"/>
</dbReference>
<keyword evidence="3" id="KW-1185">Reference proteome</keyword>
<evidence type="ECO:0000313" key="2">
    <source>
        <dbReference type="EnsemblMetazoa" id="CLYHEMP019033.2"/>
    </source>
</evidence>
<dbReference type="GeneID" id="136799362"/>
<dbReference type="AlphaFoldDB" id="A0A7M5X8I2"/>
<feature type="compositionally biased region" description="Basic and acidic residues" evidence="1">
    <location>
        <begin position="371"/>
        <end position="385"/>
    </location>
</feature>
<feature type="compositionally biased region" description="Polar residues" evidence="1">
    <location>
        <begin position="67"/>
        <end position="79"/>
    </location>
</feature>
<feature type="compositionally biased region" description="Polar residues" evidence="1">
    <location>
        <begin position="324"/>
        <end position="338"/>
    </location>
</feature>
<sequence>MEFMYTTEYQRSFLAGINQRSPSKEQANKFITPRSPPRRGSTEKCSIGIQTNADHKRVHFKRYSDRSPINQTPLESTPPKTFERHNVKPKIAFSEEASNINKEKRVKPHVYEERSPPIQNDAQTNFCEAYTPTGYAFDFRAGSHSEDYQRAPFISKKKKVQDNPFLSNPSLYRVSSEPCLQKKRISMYPKNHNILRTFTVKEEEESPRSSPNKFKSSYSLHFDEKPQEQGSAIMSALYTMNRKNSSSSVHSALFSELEDSHRFHKKDYDKGNYETEYQNIFARKNSSQNKLVSPLLEAVKDNQEFTDYYKQVLNKRIYAYSPSMRESSVNTSNDSYSPPNEKHFFDEKQSEKFMDDDISPTTTQRYSKGRYTRDYQPDLYSPRHD</sequence>
<name>A0A7M5X8I2_9CNID</name>
<protein>
    <submittedName>
        <fullName evidence="2">Uncharacterized protein</fullName>
    </submittedName>
</protein>
<feature type="region of interest" description="Disordered" evidence="1">
    <location>
        <begin position="16"/>
        <end position="82"/>
    </location>
</feature>
<proteinExistence type="predicted"/>